<keyword evidence="1" id="KW-0472">Membrane</keyword>
<feature type="transmembrane region" description="Helical" evidence="1">
    <location>
        <begin position="99"/>
        <end position="121"/>
    </location>
</feature>
<feature type="transmembrane region" description="Helical" evidence="1">
    <location>
        <begin position="133"/>
        <end position="165"/>
    </location>
</feature>
<feature type="transmembrane region" description="Helical" evidence="1">
    <location>
        <begin position="76"/>
        <end position="93"/>
    </location>
</feature>
<sequence length="351" mass="36472">MTFQDILAAIAVVINGLPQGLLALSYGFAAFPTALAFIAGVGGMVFFGQVAPISFQAETIVLAGTLGNDRNERLNIVFYTGIIMAIVGGIGLLEPIISFIGPTILNGMMAGVGIMLAKVGIDMFKQNKSVGAISGFVAVFVYFLTNDLVYTIVASVFASSAYAIFSRKKTADEDHPIDLSMEKFEKISFRVNARIIRSVLAVTTLQVGGNIAYASITAGIAGSPINVDQVTVYSGIASAVSALFGGGPVETIISGTGAAPNPQLSGMLMMGIMAIILLLKLLPKIARYVPSQSIAGFLFVLGAIVVFPINSGIALEGEPVVAGVTTVVTAFSDPFIGMVAGVIVRFLLVAF</sequence>
<keyword evidence="1" id="KW-0812">Transmembrane</keyword>
<comment type="caution">
    <text evidence="2">The sequence shown here is derived from an EMBL/GenBank/DDBJ whole genome shotgun (WGS) entry which is preliminary data.</text>
</comment>
<name>A0ABU9VT54_9CLOT</name>
<feature type="transmembrane region" description="Helical" evidence="1">
    <location>
        <begin position="294"/>
        <end position="315"/>
    </location>
</feature>
<accession>A0ABU9VT54</accession>
<dbReference type="EMBL" id="JBCITM010000006">
    <property type="protein sequence ID" value="MEN1760325.1"/>
    <property type="molecule type" value="Genomic_DNA"/>
</dbReference>
<evidence type="ECO:0000313" key="2">
    <source>
        <dbReference type="EMBL" id="MEN1760325.1"/>
    </source>
</evidence>
<evidence type="ECO:0000256" key="1">
    <source>
        <dbReference type="SAM" id="Phobius"/>
    </source>
</evidence>
<keyword evidence="3" id="KW-1185">Reference proteome</keyword>
<feature type="transmembrane region" description="Helical" evidence="1">
    <location>
        <begin position="33"/>
        <end position="55"/>
    </location>
</feature>
<dbReference type="RefSeq" id="WP_343185646.1">
    <property type="nucleotide sequence ID" value="NZ_JBCITM010000006.1"/>
</dbReference>
<organism evidence="2 3">
    <name type="scientific">Anoxynatronum sibiricum</name>
    <dbReference type="NCBI Taxonomy" id="210623"/>
    <lineage>
        <taxon>Bacteria</taxon>
        <taxon>Bacillati</taxon>
        <taxon>Bacillota</taxon>
        <taxon>Clostridia</taxon>
        <taxon>Eubacteriales</taxon>
        <taxon>Clostridiaceae</taxon>
        <taxon>Anoxynatronum</taxon>
    </lineage>
</organism>
<evidence type="ECO:0000313" key="3">
    <source>
        <dbReference type="Proteomes" id="UP001407405"/>
    </source>
</evidence>
<reference evidence="2 3" key="1">
    <citation type="submission" date="2024-04" db="EMBL/GenBank/DDBJ databases">
        <title>Genome sequencing and metabolic network reconstruction of aminoacids and betaine degradation by Anoxynatronum sibiricum.</title>
        <authorList>
            <person name="Detkova E.N."/>
            <person name="Boltjanskaja Y.V."/>
            <person name="Mardanov A.V."/>
            <person name="Kevbrin V."/>
        </authorList>
    </citation>
    <scope>NUCLEOTIDE SEQUENCE [LARGE SCALE GENOMIC DNA]</scope>
    <source>
        <strain evidence="2 3">Z-7981</strain>
    </source>
</reference>
<feature type="transmembrane region" description="Helical" evidence="1">
    <location>
        <begin position="321"/>
        <end position="348"/>
    </location>
</feature>
<keyword evidence="1" id="KW-1133">Transmembrane helix</keyword>
<dbReference type="Proteomes" id="UP001407405">
    <property type="component" value="Unassembled WGS sequence"/>
</dbReference>
<protein>
    <submittedName>
        <fullName evidence="2">NCS2 family permease</fullName>
    </submittedName>
</protein>
<gene>
    <name evidence="2" type="ORF">AAIG11_07565</name>
</gene>
<feature type="transmembrane region" description="Helical" evidence="1">
    <location>
        <begin position="264"/>
        <end position="282"/>
    </location>
</feature>
<proteinExistence type="predicted"/>